<comment type="caution">
    <text evidence="3">The sequence shown here is derived from an EMBL/GenBank/DDBJ whole genome shotgun (WGS) entry which is preliminary data.</text>
</comment>
<name>A0A9P3Q4F9_9MYCO</name>
<evidence type="ECO:0000313" key="4">
    <source>
        <dbReference type="Proteomes" id="UP001064782"/>
    </source>
</evidence>
<dbReference type="GeneID" id="83628894"/>
<dbReference type="AlphaFoldDB" id="A0A9P3Q4F9"/>
<evidence type="ECO:0000313" key="2">
    <source>
        <dbReference type="EMBL" id="GLB84163.1"/>
    </source>
</evidence>
<feature type="region of interest" description="Disordered" evidence="1">
    <location>
        <begin position="160"/>
        <end position="208"/>
    </location>
</feature>
<feature type="compositionally biased region" description="Low complexity" evidence="1">
    <location>
        <begin position="160"/>
        <end position="188"/>
    </location>
</feature>
<feature type="compositionally biased region" description="Basic and acidic residues" evidence="1">
    <location>
        <begin position="190"/>
        <end position="208"/>
    </location>
</feature>
<organism evidence="3 4">
    <name type="scientific">Mycobacterium kiyosense</name>
    <dbReference type="NCBI Taxonomy" id="2871094"/>
    <lineage>
        <taxon>Bacteria</taxon>
        <taxon>Bacillati</taxon>
        <taxon>Actinomycetota</taxon>
        <taxon>Actinomycetes</taxon>
        <taxon>Mycobacteriales</taxon>
        <taxon>Mycobacteriaceae</taxon>
        <taxon>Mycobacterium</taxon>
    </lineage>
</organism>
<sequence>MKLERPTHVRKSNRSSGWLSEFTEEIPGQIAAGINRLGDGEYTIYSIYPLPPDAAYDETIYPDEWVQTTGIAPDRLTVEIRRLDSDGFYRVYTIGHPTTETDSEATEPIRNGDNSYLVRPAEVLSATEAIDLFQHFYDHHGVPSGWELREQPEFTMAADASATAATKPGAGISRDTPASSPATTTSRTAPKKEPAHDKLESRRQTRSS</sequence>
<dbReference type="EMBL" id="BRZI01000005">
    <property type="protein sequence ID" value="GLD29427.1"/>
    <property type="molecule type" value="Genomic_DNA"/>
</dbReference>
<proteinExistence type="predicted"/>
<accession>A0A9P3Q4F9</accession>
<evidence type="ECO:0000256" key="1">
    <source>
        <dbReference type="SAM" id="MobiDB-lite"/>
    </source>
</evidence>
<dbReference type="RefSeq" id="WP_236976344.1">
    <property type="nucleotide sequence ID" value="NZ_BRXE01000042.1"/>
</dbReference>
<gene>
    <name evidence="3" type="ORF">Mkiyose1413_13100</name>
    <name evidence="2" type="ORF">SRL2020028_34190</name>
</gene>
<dbReference type="Proteomes" id="UP001165663">
    <property type="component" value="Unassembled WGS sequence"/>
</dbReference>
<evidence type="ECO:0000313" key="3">
    <source>
        <dbReference type="EMBL" id="GLD29427.1"/>
    </source>
</evidence>
<protein>
    <submittedName>
        <fullName evidence="3">Uncharacterized protein</fullName>
    </submittedName>
</protein>
<dbReference type="EMBL" id="BRXE01000042">
    <property type="protein sequence ID" value="GLB84163.1"/>
    <property type="molecule type" value="Genomic_DNA"/>
</dbReference>
<keyword evidence="4" id="KW-1185">Reference proteome</keyword>
<reference evidence="3" key="1">
    <citation type="submission" date="2022-08" db="EMBL/GenBank/DDBJ databases">
        <title>Mycobacterium kiyosense sp. nov., scotochromogenic slow-glowing species isolated from respiratory specimens.</title>
        <authorList>
            <person name="Fukano H."/>
            <person name="Kazumi Y."/>
            <person name="Sakagami N."/>
            <person name="Ato M."/>
            <person name="Mitarai S."/>
            <person name="Hoshino Y."/>
        </authorList>
    </citation>
    <scope>NUCLEOTIDE SEQUENCE</scope>
    <source>
        <strain evidence="3">1413</strain>
        <strain evidence="2">SRL2020-028</strain>
    </source>
</reference>
<dbReference type="Proteomes" id="UP001064782">
    <property type="component" value="Unassembled WGS sequence"/>
</dbReference>